<feature type="transmembrane region" description="Helical" evidence="1">
    <location>
        <begin position="206"/>
        <end position="229"/>
    </location>
</feature>
<name>A0ABN1IEN8_9GAMM</name>
<dbReference type="Proteomes" id="UP001501523">
    <property type="component" value="Unassembled WGS sequence"/>
</dbReference>
<evidence type="ECO:0000313" key="2">
    <source>
        <dbReference type="EMBL" id="GAA0710055.1"/>
    </source>
</evidence>
<evidence type="ECO:0000256" key="1">
    <source>
        <dbReference type="SAM" id="Phobius"/>
    </source>
</evidence>
<protein>
    <submittedName>
        <fullName evidence="2">DUF1345 domain-containing protein</fullName>
    </submittedName>
</protein>
<proteinExistence type="predicted"/>
<gene>
    <name evidence="2" type="ORF">GCM10009105_10980</name>
</gene>
<feature type="transmembrane region" description="Helical" evidence="1">
    <location>
        <begin position="91"/>
        <end position="110"/>
    </location>
</feature>
<sequence>MPEAPSKPAQPGIGTRFVRRLTRRPRFNIAATLFVALVVALRMAGIGPTRVVVLAFVLASLVFLGLVAQMFTRSDVASIRARSRKEDQGRWGFLLSGVAVTAVALVALGMELHAGKTGGAPQIALAAASLLLSWLFMNTMFALHYAHAYYGDNQRQQPRGGLEFPGQKEPDYWPDYWDFAYFAIVIGMTFQVSDVQITDRRLRHIALVHSVIAFFFNVVIIALSVNIVAGTA</sequence>
<dbReference type="RefSeq" id="WP_343787998.1">
    <property type="nucleotide sequence ID" value="NZ_BAAAEU010000005.1"/>
</dbReference>
<dbReference type="Pfam" id="PF07077">
    <property type="entry name" value="DUF1345"/>
    <property type="match status" value="1"/>
</dbReference>
<evidence type="ECO:0000313" key="3">
    <source>
        <dbReference type="Proteomes" id="UP001501523"/>
    </source>
</evidence>
<keyword evidence="1" id="KW-1133">Transmembrane helix</keyword>
<reference evidence="2 3" key="1">
    <citation type="journal article" date="2019" name="Int. J. Syst. Evol. Microbiol.">
        <title>The Global Catalogue of Microorganisms (GCM) 10K type strain sequencing project: providing services to taxonomists for standard genome sequencing and annotation.</title>
        <authorList>
            <consortium name="The Broad Institute Genomics Platform"/>
            <consortium name="The Broad Institute Genome Sequencing Center for Infectious Disease"/>
            <person name="Wu L."/>
            <person name="Ma J."/>
        </authorList>
    </citation>
    <scope>NUCLEOTIDE SEQUENCE [LARGE SCALE GENOMIC DNA]</scope>
    <source>
        <strain evidence="2 3">JCM 15421</strain>
    </source>
</reference>
<dbReference type="EMBL" id="BAAAEU010000005">
    <property type="protein sequence ID" value="GAA0710055.1"/>
    <property type="molecule type" value="Genomic_DNA"/>
</dbReference>
<keyword evidence="1" id="KW-0472">Membrane</keyword>
<accession>A0ABN1IEN8</accession>
<feature type="transmembrane region" description="Helical" evidence="1">
    <location>
        <begin position="122"/>
        <end position="146"/>
    </location>
</feature>
<organism evidence="2 3">
    <name type="scientific">Dokdonella soli</name>
    <dbReference type="NCBI Taxonomy" id="529810"/>
    <lineage>
        <taxon>Bacteria</taxon>
        <taxon>Pseudomonadati</taxon>
        <taxon>Pseudomonadota</taxon>
        <taxon>Gammaproteobacteria</taxon>
        <taxon>Lysobacterales</taxon>
        <taxon>Rhodanobacteraceae</taxon>
        <taxon>Dokdonella</taxon>
    </lineage>
</organism>
<keyword evidence="1" id="KW-0812">Transmembrane</keyword>
<keyword evidence="3" id="KW-1185">Reference proteome</keyword>
<feature type="transmembrane region" description="Helical" evidence="1">
    <location>
        <begin position="27"/>
        <end position="45"/>
    </location>
</feature>
<feature type="transmembrane region" description="Helical" evidence="1">
    <location>
        <begin position="51"/>
        <end position="71"/>
    </location>
</feature>
<comment type="caution">
    <text evidence="2">The sequence shown here is derived from an EMBL/GenBank/DDBJ whole genome shotgun (WGS) entry which is preliminary data.</text>
</comment>
<dbReference type="InterPro" id="IPR009781">
    <property type="entry name" value="DUF1345"/>
</dbReference>